<proteinExistence type="predicted"/>
<reference evidence="2 3" key="1">
    <citation type="journal article" date="2019" name="Appl. Environ. Microbiol.">
        <title>Genetic determinants of hydroxycinnamic acid metabolism in heterofermentative lactobacilli.</title>
        <authorList>
            <person name="Gaur G."/>
            <person name="Oh J.H."/>
            <person name="Filannino P."/>
            <person name="Gobbetti M."/>
            <person name="van Pijkeren J.P."/>
            <person name="Ganzle M.G."/>
        </authorList>
    </citation>
    <scope>NUCLEOTIDE SEQUENCE [LARGE SCALE GENOMIC DNA]</scope>
    <source>
        <strain evidence="2 3">FUA3583</strain>
    </source>
</reference>
<feature type="transmembrane region" description="Helical" evidence="1">
    <location>
        <begin position="229"/>
        <end position="255"/>
    </location>
</feature>
<feature type="transmembrane region" description="Helical" evidence="1">
    <location>
        <begin position="351"/>
        <end position="384"/>
    </location>
</feature>
<feature type="transmembrane region" description="Helical" evidence="1">
    <location>
        <begin position="83"/>
        <end position="107"/>
    </location>
</feature>
<dbReference type="Proteomes" id="UP000480570">
    <property type="component" value="Unassembled WGS sequence"/>
</dbReference>
<sequence>MSGILIPISLFTKVFSYGLPGTIAGLPFVALFILVLFQASQRTDTLVKPHIPRITILYVLLVLVLQFWAIGRSYETYGDSVQGIGVSTSFVDIIGLVATIILAYYAVRLTVVTRENIFTFIRSTIITLTVFELVVLIPQIIAAVTPYMHGWVNFIGALFEKRWHGRNFYDNGSYATTMGRINGFEAEAGYLASQIGLVFLPLLISGLANHFSFWSEKKETKSQYIKVAILFILTLLILFFAKTTTGFVVIGLSLAMLFWKSNRHDKVILIIIGAVGLAGVIAAYALVPGVRHLLNQYLFQKSGTENRAGGTIGLLKTFLSHPFIGIGNGWAGPYLVENAPAWSKNNWEYIYVYSVTGYPILSVLGGILAQYGVLIVLVPLVYIIKQVQRALNLKRRIDLLKAQKIQYEYKTFLVIFDSFQIFLVMFFVLSFLIFSWSEYYVLLSFFFYTISLRKLEREVCSSI</sequence>
<feature type="transmembrane region" description="Helical" evidence="1">
    <location>
        <begin position="119"/>
        <end position="141"/>
    </location>
</feature>
<gene>
    <name evidence="2" type="ORF">GB992_08170</name>
</gene>
<feature type="transmembrane region" description="Helical" evidence="1">
    <location>
        <begin position="411"/>
        <end position="433"/>
    </location>
</feature>
<protein>
    <recommendedName>
        <fullName evidence="4">O-antigen ligase domain-containing protein</fullName>
    </recommendedName>
</protein>
<comment type="caution">
    <text evidence="2">The sequence shown here is derived from an EMBL/GenBank/DDBJ whole genome shotgun (WGS) entry which is preliminary data.</text>
</comment>
<name>A0A7C9N4I9_9LACO</name>
<keyword evidence="1" id="KW-0812">Transmembrane</keyword>
<evidence type="ECO:0008006" key="4">
    <source>
        <dbReference type="Google" id="ProtNLM"/>
    </source>
</evidence>
<evidence type="ECO:0000313" key="3">
    <source>
        <dbReference type="Proteomes" id="UP000480570"/>
    </source>
</evidence>
<feature type="transmembrane region" description="Helical" evidence="1">
    <location>
        <begin position="51"/>
        <end position="71"/>
    </location>
</feature>
<evidence type="ECO:0000313" key="2">
    <source>
        <dbReference type="EMBL" id="MYV05809.1"/>
    </source>
</evidence>
<feature type="transmembrane region" description="Helical" evidence="1">
    <location>
        <begin position="267"/>
        <end position="287"/>
    </location>
</feature>
<evidence type="ECO:0000256" key="1">
    <source>
        <dbReference type="SAM" id="Phobius"/>
    </source>
</evidence>
<dbReference type="EMBL" id="WEZT01000016">
    <property type="protein sequence ID" value="MYV05809.1"/>
    <property type="molecule type" value="Genomic_DNA"/>
</dbReference>
<feature type="transmembrane region" description="Helical" evidence="1">
    <location>
        <begin position="188"/>
        <end position="208"/>
    </location>
</feature>
<feature type="transmembrane region" description="Helical" evidence="1">
    <location>
        <begin position="308"/>
        <end position="331"/>
    </location>
</feature>
<dbReference type="AlphaFoldDB" id="A0A7C9N4I9"/>
<feature type="transmembrane region" description="Helical" evidence="1">
    <location>
        <begin position="17"/>
        <end position="39"/>
    </location>
</feature>
<keyword evidence="1" id="KW-0472">Membrane</keyword>
<keyword evidence="1" id="KW-1133">Transmembrane helix</keyword>
<accession>A0A7C9N4I9</accession>
<organism evidence="2 3">
    <name type="scientific">Furfurilactobacillus rossiae</name>
    <dbReference type="NCBI Taxonomy" id="231049"/>
    <lineage>
        <taxon>Bacteria</taxon>
        <taxon>Bacillati</taxon>
        <taxon>Bacillota</taxon>
        <taxon>Bacilli</taxon>
        <taxon>Lactobacillales</taxon>
        <taxon>Lactobacillaceae</taxon>
        <taxon>Furfurilactobacillus</taxon>
    </lineage>
</organism>